<sequence>MWLGTEASEEVEPFRVSLKNNFERLWPHLGLGVTVGCFMGGGYGLAIGFGTLKCLRRTQCVVVPSTSYVVVYVLLFLQQFSRPFVHSGYLSGAFCGIGFGSGFGAGIARGIGYAWSLKQLNPFPKRLDGKKPNVSVNHLCSLPTEFIRWIYLETKAFCKKIHC</sequence>
<feature type="transmembrane region" description="Helical" evidence="1">
    <location>
        <begin position="60"/>
        <end position="77"/>
    </location>
</feature>
<keyword evidence="1" id="KW-0472">Membrane</keyword>
<dbReference type="OrthoDB" id="10379800at2759"/>
<proteinExistence type="predicted"/>
<keyword evidence="3" id="KW-1185">Reference proteome</keyword>
<feature type="transmembrane region" description="Helical" evidence="1">
    <location>
        <begin position="25"/>
        <end position="48"/>
    </location>
</feature>
<feature type="transmembrane region" description="Helical" evidence="1">
    <location>
        <begin position="89"/>
        <end position="108"/>
    </location>
</feature>
<gene>
    <name evidence="2" type="ORF">Gasu_00900</name>
</gene>
<reference evidence="3" key="1">
    <citation type="journal article" date="2013" name="Science">
        <title>Gene transfer from bacteria and archaea facilitated evolution of an extremophilic eukaryote.</title>
        <authorList>
            <person name="Schonknecht G."/>
            <person name="Chen W.H."/>
            <person name="Ternes C.M."/>
            <person name="Barbier G.G."/>
            <person name="Shrestha R.P."/>
            <person name="Stanke M."/>
            <person name="Brautigam A."/>
            <person name="Baker B.J."/>
            <person name="Banfield J.F."/>
            <person name="Garavito R.M."/>
            <person name="Carr K."/>
            <person name="Wilkerson C."/>
            <person name="Rensing S.A."/>
            <person name="Gagneul D."/>
            <person name="Dickenson N.E."/>
            <person name="Oesterhelt C."/>
            <person name="Lercher M.J."/>
            <person name="Weber A.P."/>
        </authorList>
    </citation>
    <scope>NUCLEOTIDE SEQUENCE [LARGE SCALE GENOMIC DNA]</scope>
    <source>
        <strain evidence="3">074W</strain>
    </source>
</reference>
<dbReference type="Proteomes" id="UP000030680">
    <property type="component" value="Unassembled WGS sequence"/>
</dbReference>
<protein>
    <submittedName>
        <fullName evidence="2">Uncharacterized protein</fullName>
    </submittedName>
</protein>
<keyword evidence="1" id="KW-1133">Transmembrane helix</keyword>
<evidence type="ECO:0000313" key="3">
    <source>
        <dbReference type="Proteomes" id="UP000030680"/>
    </source>
</evidence>
<evidence type="ECO:0000313" key="2">
    <source>
        <dbReference type="EMBL" id="EME32724.1"/>
    </source>
</evidence>
<evidence type="ECO:0000256" key="1">
    <source>
        <dbReference type="SAM" id="Phobius"/>
    </source>
</evidence>
<dbReference type="EMBL" id="KB454484">
    <property type="protein sequence ID" value="EME32724.1"/>
    <property type="molecule type" value="Genomic_DNA"/>
</dbReference>
<accession>M2YA17</accession>
<dbReference type="GeneID" id="17091280"/>
<dbReference type="Gramene" id="EME32724">
    <property type="protein sequence ID" value="EME32724"/>
    <property type="gene ID" value="Gasu_00900"/>
</dbReference>
<keyword evidence="1" id="KW-0812">Transmembrane</keyword>
<dbReference type="KEGG" id="gsl:Gasu_00900"/>
<organism evidence="2 3">
    <name type="scientific">Galdieria sulphuraria</name>
    <name type="common">Red alga</name>
    <dbReference type="NCBI Taxonomy" id="130081"/>
    <lineage>
        <taxon>Eukaryota</taxon>
        <taxon>Rhodophyta</taxon>
        <taxon>Bangiophyceae</taxon>
        <taxon>Galdieriales</taxon>
        <taxon>Galdieriaceae</taxon>
        <taxon>Galdieria</taxon>
    </lineage>
</organism>
<dbReference type="AlphaFoldDB" id="M2YA17"/>
<dbReference type="RefSeq" id="XP_005709244.1">
    <property type="nucleotide sequence ID" value="XM_005709187.1"/>
</dbReference>
<name>M2YA17_GALSU</name>